<name>A0A8J7SMC5_9BACT</name>
<dbReference type="GO" id="GO:0015344">
    <property type="term" value="F:siderophore uptake transmembrane transporter activity"/>
    <property type="evidence" value="ECO:0007669"/>
    <property type="project" value="TreeGrafter"/>
</dbReference>
<keyword evidence="3 8" id="KW-1134">Transmembrane beta strand</keyword>
<evidence type="ECO:0000259" key="11">
    <source>
        <dbReference type="Pfam" id="PF07715"/>
    </source>
</evidence>
<dbReference type="Pfam" id="PF00593">
    <property type="entry name" value="TonB_dep_Rec_b-barrel"/>
    <property type="match status" value="1"/>
</dbReference>
<dbReference type="InterPro" id="IPR012910">
    <property type="entry name" value="Plug_dom"/>
</dbReference>
<keyword evidence="5 9" id="KW-0798">TonB box</keyword>
<dbReference type="EMBL" id="JAENIM010000039">
    <property type="protein sequence ID" value="MBK1791013.1"/>
    <property type="molecule type" value="Genomic_DNA"/>
</dbReference>
<dbReference type="Gene3D" id="2.40.170.20">
    <property type="entry name" value="TonB-dependent receptor, beta-barrel domain"/>
    <property type="match status" value="1"/>
</dbReference>
<evidence type="ECO:0000256" key="1">
    <source>
        <dbReference type="ARBA" id="ARBA00004571"/>
    </source>
</evidence>
<comment type="similarity">
    <text evidence="8 9">Belongs to the TonB-dependent receptor family.</text>
</comment>
<evidence type="ECO:0000259" key="10">
    <source>
        <dbReference type="Pfam" id="PF00593"/>
    </source>
</evidence>
<evidence type="ECO:0000256" key="8">
    <source>
        <dbReference type="PROSITE-ProRule" id="PRU01360"/>
    </source>
</evidence>
<evidence type="ECO:0000256" key="4">
    <source>
        <dbReference type="ARBA" id="ARBA00022692"/>
    </source>
</evidence>
<evidence type="ECO:0000256" key="2">
    <source>
        <dbReference type="ARBA" id="ARBA00022448"/>
    </source>
</evidence>
<dbReference type="PROSITE" id="PS52016">
    <property type="entry name" value="TONB_DEPENDENT_REC_3"/>
    <property type="match status" value="1"/>
</dbReference>
<dbReference type="RefSeq" id="WP_200311032.1">
    <property type="nucleotide sequence ID" value="NZ_JAENIM010000039.1"/>
</dbReference>
<accession>A0A8J7SMC5</accession>
<dbReference type="Pfam" id="PF07715">
    <property type="entry name" value="Plug"/>
    <property type="match status" value="1"/>
</dbReference>
<evidence type="ECO:0000256" key="6">
    <source>
        <dbReference type="ARBA" id="ARBA00023136"/>
    </source>
</evidence>
<evidence type="ECO:0000313" key="12">
    <source>
        <dbReference type="EMBL" id="MBK1791013.1"/>
    </source>
</evidence>
<evidence type="ECO:0000256" key="7">
    <source>
        <dbReference type="ARBA" id="ARBA00023237"/>
    </source>
</evidence>
<keyword evidence="4 8" id="KW-0812">Transmembrane</keyword>
<reference evidence="12" key="1">
    <citation type="submission" date="2021-01" db="EMBL/GenBank/DDBJ databases">
        <title>Modified the classification status of verrucomicrobia.</title>
        <authorList>
            <person name="Feng X."/>
        </authorList>
    </citation>
    <scope>NUCLEOTIDE SEQUENCE</scope>
    <source>
        <strain evidence="12">_KCTC 22039</strain>
    </source>
</reference>
<evidence type="ECO:0000313" key="13">
    <source>
        <dbReference type="Proteomes" id="UP000624703"/>
    </source>
</evidence>
<evidence type="ECO:0000256" key="3">
    <source>
        <dbReference type="ARBA" id="ARBA00022452"/>
    </source>
</evidence>
<dbReference type="InterPro" id="IPR036942">
    <property type="entry name" value="Beta-barrel_TonB_sf"/>
</dbReference>
<proteinExistence type="inferred from homology"/>
<dbReference type="InterPro" id="IPR039426">
    <property type="entry name" value="TonB-dep_rcpt-like"/>
</dbReference>
<keyword evidence="7 8" id="KW-0998">Cell outer membrane</keyword>
<dbReference type="GO" id="GO:0009279">
    <property type="term" value="C:cell outer membrane"/>
    <property type="evidence" value="ECO:0007669"/>
    <property type="project" value="UniProtKB-SubCell"/>
</dbReference>
<evidence type="ECO:0000256" key="5">
    <source>
        <dbReference type="ARBA" id="ARBA00023077"/>
    </source>
</evidence>
<keyword evidence="6 8" id="KW-0472">Membrane</keyword>
<dbReference type="GO" id="GO:0044718">
    <property type="term" value="P:siderophore transmembrane transport"/>
    <property type="evidence" value="ECO:0007669"/>
    <property type="project" value="TreeGrafter"/>
</dbReference>
<dbReference type="PANTHER" id="PTHR30069:SF50">
    <property type="entry name" value="TONB-DEPENDENT RECEPTOR HI_1217-RELATED"/>
    <property type="match status" value="1"/>
</dbReference>
<comment type="subcellular location">
    <subcellularLocation>
        <location evidence="1 8">Cell outer membrane</location>
        <topology evidence="1 8">Multi-pass membrane protein</topology>
    </subcellularLocation>
</comment>
<dbReference type="PANTHER" id="PTHR30069">
    <property type="entry name" value="TONB-DEPENDENT OUTER MEMBRANE RECEPTOR"/>
    <property type="match status" value="1"/>
</dbReference>
<dbReference type="SUPFAM" id="SSF56935">
    <property type="entry name" value="Porins"/>
    <property type="match status" value="1"/>
</dbReference>
<keyword evidence="2 8" id="KW-0813">Transport</keyword>
<keyword evidence="12" id="KW-0675">Receptor</keyword>
<protein>
    <submittedName>
        <fullName evidence="12">TonB-dependent receptor</fullName>
    </submittedName>
</protein>
<gene>
    <name evidence="12" type="ORF">JIN82_07590</name>
</gene>
<dbReference type="Gene3D" id="2.170.130.10">
    <property type="entry name" value="TonB-dependent receptor, plug domain"/>
    <property type="match status" value="1"/>
</dbReference>
<comment type="caution">
    <text evidence="12">The sequence shown here is derived from an EMBL/GenBank/DDBJ whole genome shotgun (WGS) entry which is preliminary data.</text>
</comment>
<dbReference type="Proteomes" id="UP000624703">
    <property type="component" value="Unassembled WGS sequence"/>
</dbReference>
<dbReference type="InterPro" id="IPR000531">
    <property type="entry name" value="Beta-barrel_TonB"/>
</dbReference>
<feature type="domain" description="TonB-dependent receptor plug" evidence="11">
    <location>
        <begin position="75"/>
        <end position="165"/>
    </location>
</feature>
<sequence>MKFSNTINTIIIANLAISNSFGESPTQQPEMLPETVIDAHDQDLVDSIEMLEERVENIPGGASLQNVNDIWLGRVVKPAEVFRYTPGVYANNGGTATDGRIAIRGSGATRRYGARGITLTLDGIPANVVDGSFYTRAYDPLATQYLNVYRGANGMPYGGLAPGGVIDFIQKNGINSAGGELLLEYGSFDTARAHLSYGEQIGNWDYFASYSYGRSNGYRANQNWQQSHLNANLGYLWSDDAQTRFYLHASDSNAQLASGLTEGDAQLDPIQSYNSEHENRDLNTFRIAQKTSWIAGDTQWQLGAYYQNLDFDHLTKRQPHNLIDYNTQEVGLSLSAEGSYQLAKIDNSWRLNSQLNYGKIDNDGSRAVYGGGPPRSEKQSLKDTVSNFQLYGENRAHLAEKWKLITGLGWQYGRRERKIKADNVYSRASEFDESYSDFTPRLGMIYQANEYAQVFTNLSQSYEIPPLSEAEDALEAAITRSFEIGSRWQSEITQAEIVYYYSLVDDDFVEYQNAQGSYTPENVDSKKQGLEASLTTNLSQLMNQQGGAQLLFDQLYLWNDFTFADGELDGKQLPGIPEHVITTRVRLQSADGKWQSAIGMQYIPQGLYVYNDNSRQSSGYAIFDLSAEYQLNENLSIYGGVDNLFDKNYVSSVTINPYGDSSDPAAYHPGDGRSVYLGMKMNW</sequence>
<keyword evidence="13" id="KW-1185">Reference proteome</keyword>
<evidence type="ECO:0000256" key="9">
    <source>
        <dbReference type="RuleBase" id="RU003357"/>
    </source>
</evidence>
<dbReference type="AlphaFoldDB" id="A0A8J7SMC5"/>
<organism evidence="12 13">
    <name type="scientific">Persicirhabdus sediminis</name>
    <dbReference type="NCBI Taxonomy" id="454144"/>
    <lineage>
        <taxon>Bacteria</taxon>
        <taxon>Pseudomonadati</taxon>
        <taxon>Verrucomicrobiota</taxon>
        <taxon>Verrucomicrobiia</taxon>
        <taxon>Verrucomicrobiales</taxon>
        <taxon>Verrucomicrobiaceae</taxon>
        <taxon>Persicirhabdus</taxon>
    </lineage>
</organism>
<dbReference type="InterPro" id="IPR037066">
    <property type="entry name" value="Plug_dom_sf"/>
</dbReference>
<feature type="domain" description="TonB-dependent receptor-like beta-barrel" evidence="10">
    <location>
        <begin position="212"/>
        <end position="644"/>
    </location>
</feature>